<dbReference type="STRING" id="1200352.A606_06340"/>
<dbReference type="EMBL" id="CP003696">
    <property type="protein sequence ID" value="AGP30915.1"/>
    <property type="molecule type" value="Genomic_DNA"/>
</dbReference>
<protein>
    <submittedName>
        <fullName evidence="1">Uncharacterized protein</fullName>
    </submittedName>
</protein>
<sequence>MSRPRLMCLRVVASGIAGSLLLLSGVYVMGRSFPTGYADSVDVTALVQVLVDNSGPVDKDWYAGRICRPLPAHASSGGMKQKEDERKE</sequence>
<organism evidence="1 2">
    <name type="scientific">Corynebacterium terpenotabidum Y-11</name>
    <dbReference type="NCBI Taxonomy" id="1200352"/>
    <lineage>
        <taxon>Bacteria</taxon>
        <taxon>Bacillati</taxon>
        <taxon>Actinomycetota</taxon>
        <taxon>Actinomycetes</taxon>
        <taxon>Mycobacteriales</taxon>
        <taxon>Corynebacteriaceae</taxon>
        <taxon>Corynebacterium</taxon>
    </lineage>
</organism>
<dbReference type="KEGG" id="cter:A606_06340"/>
<accession>S4XGY1</accession>
<evidence type="ECO:0000313" key="2">
    <source>
        <dbReference type="Proteomes" id="UP000014809"/>
    </source>
</evidence>
<dbReference type="Proteomes" id="UP000014809">
    <property type="component" value="Chromosome"/>
</dbReference>
<dbReference type="AlphaFoldDB" id="S4XGY1"/>
<name>S4XGY1_9CORY</name>
<reference evidence="1 2" key="1">
    <citation type="submission" date="2012-06" db="EMBL/GenBank/DDBJ databases">
        <title>Complete genome sequence of Corynebacterium terpenotabidum Y-11 (=DSM 44721).</title>
        <authorList>
            <person name="Ruckert C."/>
            <person name="Albersmeier A."/>
            <person name="Al-Dilaimi A."/>
            <person name="Szczepanowski R."/>
            <person name="Kalinowski J."/>
        </authorList>
    </citation>
    <scope>NUCLEOTIDE SEQUENCE [LARGE SCALE GENOMIC DNA]</scope>
    <source>
        <strain evidence="1 2">Y-11</strain>
    </source>
</reference>
<proteinExistence type="predicted"/>
<dbReference type="HOGENOM" id="CLU_2463853_0_0_11"/>
<gene>
    <name evidence="1" type="ORF">A606_06340</name>
</gene>
<evidence type="ECO:0000313" key="1">
    <source>
        <dbReference type="EMBL" id="AGP30915.1"/>
    </source>
</evidence>
<keyword evidence="2" id="KW-1185">Reference proteome</keyword>